<sequence>MRTAGSGTNKREKKIHVETMQKSALPQSWRAYIEVTMIPSSDHFHGFKSLGCHHRYYNTQLLLHPSLCLNWQETTTLDGNVLSQGFAHDASGQKPSTNCTYEEASASSLPTSAPFEDDDLPYSSLYGLSMDSCNVISFRGEIDSVEIYANLPKIHATKFVVRSMPKRNSYATRWLSTTPRIRKSNPSDRTTFVTRKVRGRQHELRVLFKLCVFRKVRTKEEKKTAIRVKIKHIYGVEVA</sequence>
<dbReference type="EMBL" id="KV745074">
    <property type="protein sequence ID" value="OCK78209.1"/>
    <property type="molecule type" value="Genomic_DNA"/>
</dbReference>
<protein>
    <submittedName>
        <fullName evidence="1">Uncharacterized protein</fullName>
    </submittedName>
</protein>
<organism evidence="1 2">
    <name type="scientific">Lepidopterella palustris CBS 459.81</name>
    <dbReference type="NCBI Taxonomy" id="1314670"/>
    <lineage>
        <taxon>Eukaryota</taxon>
        <taxon>Fungi</taxon>
        <taxon>Dikarya</taxon>
        <taxon>Ascomycota</taxon>
        <taxon>Pezizomycotina</taxon>
        <taxon>Dothideomycetes</taxon>
        <taxon>Pleosporomycetidae</taxon>
        <taxon>Mytilinidiales</taxon>
        <taxon>Argynnaceae</taxon>
        <taxon>Lepidopterella</taxon>
    </lineage>
</organism>
<dbReference type="Proteomes" id="UP000250266">
    <property type="component" value="Unassembled WGS sequence"/>
</dbReference>
<dbReference type="AlphaFoldDB" id="A0A8E2JD79"/>
<gene>
    <name evidence="1" type="ORF">K432DRAFT_458745</name>
</gene>
<proteinExistence type="predicted"/>
<evidence type="ECO:0000313" key="2">
    <source>
        <dbReference type="Proteomes" id="UP000250266"/>
    </source>
</evidence>
<reference evidence="1 2" key="1">
    <citation type="journal article" date="2016" name="Nat. Commun.">
        <title>Ectomycorrhizal ecology is imprinted in the genome of the dominant symbiotic fungus Cenococcum geophilum.</title>
        <authorList>
            <consortium name="DOE Joint Genome Institute"/>
            <person name="Peter M."/>
            <person name="Kohler A."/>
            <person name="Ohm R.A."/>
            <person name="Kuo A."/>
            <person name="Krutzmann J."/>
            <person name="Morin E."/>
            <person name="Arend M."/>
            <person name="Barry K.W."/>
            <person name="Binder M."/>
            <person name="Choi C."/>
            <person name="Clum A."/>
            <person name="Copeland A."/>
            <person name="Grisel N."/>
            <person name="Haridas S."/>
            <person name="Kipfer T."/>
            <person name="LaButti K."/>
            <person name="Lindquist E."/>
            <person name="Lipzen A."/>
            <person name="Maire R."/>
            <person name="Meier B."/>
            <person name="Mihaltcheva S."/>
            <person name="Molinier V."/>
            <person name="Murat C."/>
            <person name="Poggeler S."/>
            <person name="Quandt C.A."/>
            <person name="Sperisen C."/>
            <person name="Tritt A."/>
            <person name="Tisserant E."/>
            <person name="Crous P.W."/>
            <person name="Henrissat B."/>
            <person name="Nehls U."/>
            <person name="Egli S."/>
            <person name="Spatafora J.W."/>
            <person name="Grigoriev I.V."/>
            <person name="Martin F.M."/>
        </authorList>
    </citation>
    <scope>NUCLEOTIDE SEQUENCE [LARGE SCALE GENOMIC DNA]</scope>
    <source>
        <strain evidence="1 2">CBS 459.81</strain>
    </source>
</reference>
<keyword evidence="2" id="KW-1185">Reference proteome</keyword>
<evidence type="ECO:0000313" key="1">
    <source>
        <dbReference type="EMBL" id="OCK78209.1"/>
    </source>
</evidence>
<accession>A0A8E2JD79</accession>
<name>A0A8E2JD79_9PEZI</name>